<dbReference type="GO" id="GO:0055085">
    <property type="term" value="P:transmembrane transport"/>
    <property type="evidence" value="ECO:0007669"/>
    <property type="project" value="InterPro"/>
</dbReference>
<evidence type="ECO:0000256" key="1">
    <source>
        <dbReference type="ARBA" id="ARBA00004141"/>
    </source>
</evidence>
<dbReference type="AlphaFoldDB" id="A0A2R7Y9T8"/>
<comment type="caution">
    <text evidence="8">The sequence shown here is derived from an EMBL/GenBank/DDBJ whole genome shotgun (WGS) entry which is preliminary data.</text>
</comment>
<keyword evidence="4 6" id="KW-1133">Transmembrane helix</keyword>
<feature type="transmembrane region" description="Helical" evidence="6">
    <location>
        <begin position="24"/>
        <end position="41"/>
    </location>
</feature>
<dbReference type="PANTHER" id="PTHR43568">
    <property type="entry name" value="P PROTEIN"/>
    <property type="match status" value="1"/>
</dbReference>
<feature type="transmembrane region" description="Helical" evidence="6">
    <location>
        <begin position="273"/>
        <end position="290"/>
    </location>
</feature>
<evidence type="ECO:0000313" key="9">
    <source>
        <dbReference type="Proteomes" id="UP000244066"/>
    </source>
</evidence>
<feature type="transmembrane region" description="Helical" evidence="6">
    <location>
        <begin position="393"/>
        <end position="415"/>
    </location>
</feature>
<feature type="transmembrane region" description="Helical" evidence="6">
    <location>
        <begin position="133"/>
        <end position="151"/>
    </location>
</feature>
<evidence type="ECO:0000256" key="6">
    <source>
        <dbReference type="SAM" id="Phobius"/>
    </source>
</evidence>
<feature type="transmembrane region" description="Helical" evidence="6">
    <location>
        <begin position="193"/>
        <end position="213"/>
    </location>
</feature>
<feature type="transmembrane region" description="Helical" evidence="6">
    <location>
        <begin position="332"/>
        <end position="355"/>
    </location>
</feature>
<keyword evidence="3 6" id="KW-0812">Transmembrane</keyword>
<evidence type="ECO:0000256" key="2">
    <source>
        <dbReference type="ARBA" id="ARBA00022448"/>
    </source>
</evidence>
<feature type="transmembrane region" description="Helical" evidence="6">
    <location>
        <begin position="427"/>
        <end position="448"/>
    </location>
</feature>
<feature type="transmembrane region" description="Helical" evidence="6">
    <location>
        <begin position="244"/>
        <end position="261"/>
    </location>
</feature>
<evidence type="ECO:0000256" key="3">
    <source>
        <dbReference type="ARBA" id="ARBA00022692"/>
    </source>
</evidence>
<dbReference type="PANTHER" id="PTHR43568:SF1">
    <property type="entry name" value="P PROTEIN"/>
    <property type="match status" value="1"/>
</dbReference>
<gene>
    <name evidence="8" type="ORF">B9J98_01690</name>
</gene>
<feature type="transmembrane region" description="Helical" evidence="6">
    <location>
        <begin position="302"/>
        <end position="320"/>
    </location>
</feature>
<dbReference type="GO" id="GO:0016020">
    <property type="term" value="C:membrane"/>
    <property type="evidence" value="ECO:0007669"/>
    <property type="project" value="UniProtKB-SubCell"/>
</dbReference>
<comment type="subcellular location">
    <subcellularLocation>
        <location evidence="1">Membrane</location>
        <topology evidence="1">Multi-pass membrane protein</topology>
    </subcellularLocation>
</comment>
<dbReference type="EMBL" id="NDWU01000003">
    <property type="protein sequence ID" value="PUA34167.1"/>
    <property type="molecule type" value="Genomic_DNA"/>
</dbReference>
<feature type="transmembrane region" description="Helical" evidence="6">
    <location>
        <begin position="109"/>
        <end position="127"/>
    </location>
</feature>
<evidence type="ECO:0000256" key="4">
    <source>
        <dbReference type="ARBA" id="ARBA00022989"/>
    </source>
</evidence>
<evidence type="ECO:0000313" key="8">
    <source>
        <dbReference type="EMBL" id="PUA34167.1"/>
    </source>
</evidence>
<feature type="transmembrane region" description="Helical" evidence="6">
    <location>
        <begin position="69"/>
        <end position="88"/>
    </location>
</feature>
<feature type="transmembrane region" description="Helical" evidence="6">
    <location>
        <begin position="362"/>
        <end position="387"/>
    </location>
</feature>
<protein>
    <recommendedName>
        <fullName evidence="7">Citrate transporter-like domain-containing protein</fullName>
    </recommendedName>
</protein>
<evidence type="ECO:0000256" key="5">
    <source>
        <dbReference type="ARBA" id="ARBA00023136"/>
    </source>
</evidence>
<feature type="transmembrane region" description="Helical" evidence="6">
    <location>
        <begin position="158"/>
        <end position="181"/>
    </location>
</feature>
<accession>A0A2R7Y9T8</accession>
<dbReference type="InterPro" id="IPR004680">
    <property type="entry name" value="Cit_transptr-like_dom"/>
</dbReference>
<keyword evidence="2" id="KW-0813">Transport</keyword>
<name>A0A2R7Y9T8_9ARCH</name>
<organism evidence="8 9">
    <name type="scientific">Candidatus Terraquivivens tikiterensis</name>
    <dbReference type="NCBI Taxonomy" id="1980982"/>
    <lineage>
        <taxon>Archaea</taxon>
        <taxon>Nitrososphaerota</taxon>
        <taxon>Candidatus Wolframiiraptoraceae</taxon>
        <taxon>Candidatus Terraquivivens</taxon>
    </lineage>
</organism>
<feature type="transmembrane region" description="Helical" evidence="6">
    <location>
        <begin position="46"/>
        <end position="63"/>
    </location>
</feature>
<dbReference type="Pfam" id="PF03600">
    <property type="entry name" value="CitMHS"/>
    <property type="match status" value="1"/>
</dbReference>
<dbReference type="InterPro" id="IPR051475">
    <property type="entry name" value="Diverse_Ion_Transporter"/>
</dbReference>
<proteinExistence type="predicted"/>
<reference evidence="8 9" key="1">
    <citation type="submission" date="2017-04" db="EMBL/GenBank/DDBJ databases">
        <title>Draft Aigarchaeota genome from a New Zealand hot spring.</title>
        <authorList>
            <person name="Reysenbach A.-L."/>
            <person name="Donaho J.A."/>
            <person name="Gerhart J."/>
            <person name="Kelley J.F."/>
            <person name="Kouba K."/>
            <person name="Podar M."/>
            <person name="Stott M."/>
        </authorList>
    </citation>
    <scope>NUCLEOTIDE SEQUENCE [LARGE SCALE GENOMIC DNA]</scope>
    <source>
        <strain evidence="8">NZ13_MG1</strain>
    </source>
</reference>
<feature type="domain" description="Citrate transporter-like" evidence="7">
    <location>
        <begin position="37"/>
        <end position="392"/>
    </location>
</feature>
<evidence type="ECO:0000259" key="7">
    <source>
        <dbReference type="Pfam" id="PF03600"/>
    </source>
</evidence>
<keyword evidence="5 6" id="KW-0472">Membrane</keyword>
<sequence>MAYIGIVLLAGALSSTFGMSRSQSISLIVFSGIIAGVLFYWRMRMAFALAGLSVLLATGVIDLPHFLEFASLDIIVFLIGMMVVIGFLEERRFFEVLLERIMGFAKGSAIRATSLLMLMAAFAAALVDEVTSILFIMTTAIHLVAQLNLSIVPLMMMLVFATNIGSSATVVGNPVGVMIAMKAKLTFADFIRWATPIALVGLGLCILLSFAYFKGYIKSMNDAMVNTRQQAADVQNSAKAKFDIISALLFVGTLLGLIMHSQIERYLNLEKNTMLIGVAVISAAVALLLTGDKARELVERRVDWWTLIFFLVFFSSVGTLKYTGVTTQISKALLQLTGGDQLITFLLFSSVVGILSPLMDNVLAVATFIPIASDIGSAGINVFPIWWGMLFGATFMGNLTMIGSTANIVAVGMVERQRLGHVTMREWIVPGAIVSFATFSAALLLLYIQLSLMPG</sequence>
<dbReference type="Proteomes" id="UP000244066">
    <property type="component" value="Unassembled WGS sequence"/>
</dbReference>